<feature type="region of interest" description="Disordered" evidence="1">
    <location>
        <begin position="1"/>
        <end position="32"/>
    </location>
</feature>
<dbReference type="EMBL" id="BMQA01000034">
    <property type="protein sequence ID" value="GGJ47571.1"/>
    <property type="molecule type" value="Genomic_DNA"/>
</dbReference>
<feature type="compositionally biased region" description="Pro residues" evidence="1">
    <location>
        <begin position="8"/>
        <end position="19"/>
    </location>
</feature>
<dbReference type="GO" id="GO:0008168">
    <property type="term" value="F:methyltransferase activity"/>
    <property type="evidence" value="ECO:0007669"/>
    <property type="project" value="UniProtKB-KW"/>
</dbReference>
<keyword evidence="2" id="KW-0808">Transferase</keyword>
<keyword evidence="2" id="KW-0489">Methyltransferase</keyword>
<accession>A0A917L6C0</accession>
<evidence type="ECO:0000313" key="3">
    <source>
        <dbReference type="Proteomes" id="UP000657574"/>
    </source>
</evidence>
<evidence type="ECO:0000256" key="1">
    <source>
        <dbReference type="SAM" id="MobiDB-lite"/>
    </source>
</evidence>
<dbReference type="SUPFAM" id="SSF53335">
    <property type="entry name" value="S-adenosyl-L-methionine-dependent methyltransferases"/>
    <property type="match status" value="1"/>
</dbReference>
<keyword evidence="3" id="KW-1185">Reference proteome</keyword>
<dbReference type="AlphaFoldDB" id="A0A917L6C0"/>
<proteinExistence type="predicted"/>
<evidence type="ECO:0000313" key="2">
    <source>
        <dbReference type="EMBL" id="GGJ47571.1"/>
    </source>
</evidence>
<dbReference type="Gene3D" id="3.40.50.150">
    <property type="entry name" value="Vaccinia Virus protein VP39"/>
    <property type="match status" value="1"/>
</dbReference>
<dbReference type="Proteomes" id="UP000657574">
    <property type="component" value="Unassembled WGS sequence"/>
</dbReference>
<organism evidence="2 3">
    <name type="scientific">Streptomyces brasiliensis</name>
    <dbReference type="NCBI Taxonomy" id="1954"/>
    <lineage>
        <taxon>Bacteria</taxon>
        <taxon>Bacillati</taxon>
        <taxon>Actinomycetota</taxon>
        <taxon>Actinomycetes</taxon>
        <taxon>Kitasatosporales</taxon>
        <taxon>Streptomycetaceae</taxon>
        <taxon>Streptomyces</taxon>
    </lineage>
</organism>
<dbReference type="InterPro" id="IPR029063">
    <property type="entry name" value="SAM-dependent_MTases_sf"/>
</dbReference>
<dbReference type="Pfam" id="PF13489">
    <property type="entry name" value="Methyltransf_23"/>
    <property type="match status" value="1"/>
</dbReference>
<protein>
    <submittedName>
        <fullName evidence="2">Methyltransferase type 12</fullName>
    </submittedName>
</protein>
<gene>
    <name evidence="2" type="ORF">GCM10010121_068550</name>
</gene>
<dbReference type="GO" id="GO:0032259">
    <property type="term" value="P:methylation"/>
    <property type="evidence" value="ECO:0007669"/>
    <property type="project" value="UniProtKB-KW"/>
</dbReference>
<comment type="caution">
    <text evidence="2">The sequence shown here is derived from an EMBL/GenBank/DDBJ whole genome shotgun (WGS) entry which is preliminary data.</text>
</comment>
<name>A0A917L6C0_9ACTN</name>
<reference evidence="2" key="2">
    <citation type="submission" date="2020-09" db="EMBL/GenBank/DDBJ databases">
        <authorList>
            <person name="Sun Q."/>
            <person name="Ohkuma M."/>
        </authorList>
    </citation>
    <scope>NUCLEOTIDE SEQUENCE</scope>
    <source>
        <strain evidence="2">JCM 3086</strain>
    </source>
</reference>
<sequence length="335" mass="37463">MSYDRESPMPPEPTTPPAPRATAPVHEPRREDCPWCGSRRLRTRLRAPDLRRRTPGTFVVDECQDCAHAFQNPRLTAEGLARHHRDLRDAPPQPFAERVRSARRHRAAARAMLVCPGFAEPESWLDVGTGHARFPEAARQLFTYTSFDGLDPTPRVQQARAAGRIEEAYTGRLTDPRIAVRLRARYDVVSMFHHLEHTPDPREELRAALGVLRPGGHLLLEVADPGSAFGTLLGKWWHPHGQPRHLHLMPLGNLRAELESRGCTIVTTDRRAPHTPDDLAAALSLALTHVLPKPLLRAAAPLPVLAAALDHVLAPVFRRTRFSNAYRVIARKALD</sequence>
<reference evidence="2" key="1">
    <citation type="journal article" date="2014" name="Int. J. Syst. Evol. Microbiol.">
        <title>Complete genome sequence of Corynebacterium casei LMG S-19264T (=DSM 44701T), isolated from a smear-ripened cheese.</title>
        <authorList>
            <consortium name="US DOE Joint Genome Institute (JGI-PGF)"/>
            <person name="Walter F."/>
            <person name="Albersmeier A."/>
            <person name="Kalinowski J."/>
            <person name="Ruckert C."/>
        </authorList>
    </citation>
    <scope>NUCLEOTIDE SEQUENCE</scope>
    <source>
        <strain evidence="2">JCM 3086</strain>
    </source>
</reference>